<dbReference type="FunFam" id="3.30.160.60:FF:001498">
    <property type="entry name" value="Zinc finger protein 404"/>
    <property type="match status" value="1"/>
</dbReference>
<evidence type="ECO:0000256" key="11">
    <source>
        <dbReference type="ARBA" id="ARBA00023242"/>
    </source>
</evidence>
<evidence type="ECO:0000256" key="8">
    <source>
        <dbReference type="ARBA" id="ARBA00023015"/>
    </source>
</evidence>
<reference evidence="15" key="2">
    <citation type="submission" date="2025-09" db="UniProtKB">
        <authorList>
            <consortium name="Ensembl"/>
        </authorList>
    </citation>
    <scope>IDENTIFICATION</scope>
</reference>
<accession>A0A3Q3QFD9</accession>
<evidence type="ECO:0000256" key="2">
    <source>
        <dbReference type="ARBA" id="ARBA00004123"/>
    </source>
</evidence>
<dbReference type="FunFam" id="3.30.160.60:FF:000624">
    <property type="entry name" value="zinc finger protein 697"/>
    <property type="match status" value="1"/>
</dbReference>
<evidence type="ECO:0000256" key="4">
    <source>
        <dbReference type="ARBA" id="ARBA00022723"/>
    </source>
</evidence>
<dbReference type="GO" id="GO:0000978">
    <property type="term" value="F:RNA polymerase II cis-regulatory region sequence-specific DNA binding"/>
    <property type="evidence" value="ECO:0007669"/>
    <property type="project" value="TreeGrafter"/>
</dbReference>
<feature type="domain" description="C2H2-type" evidence="14">
    <location>
        <begin position="219"/>
        <end position="246"/>
    </location>
</feature>
<feature type="region of interest" description="Disordered" evidence="13">
    <location>
        <begin position="378"/>
        <end position="413"/>
    </location>
</feature>
<organism evidence="15 16">
    <name type="scientific">Monopterus albus</name>
    <name type="common">Swamp eel</name>
    <dbReference type="NCBI Taxonomy" id="43700"/>
    <lineage>
        <taxon>Eukaryota</taxon>
        <taxon>Metazoa</taxon>
        <taxon>Chordata</taxon>
        <taxon>Craniata</taxon>
        <taxon>Vertebrata</taxon>
        <taxon>Euteleostomi</taxon>
        <taxon>Actinopterygii</taxon>
        <taxon>Neopterygii</taxon>
        <taxon>Teleostei</taxon>
        <taxon>Neoteleostei</taxon>
        <taxon>Acanthomorphata</taxon>
        <taxon>Anabantaria</taxon>
        <taxon>Synbranchiformes</taxon>
        <taxon>Synbranchidae</taxon>
        <taxon>Monopterus</taxon>
    </lineage>
</organism>
<feature type="compositionally biased region" description="Polar residues" evidence="13">
    <location>
        <begin position="135"/>
        <end position="158"/>
    </location>
</feature>
<keyword evidence="10" id="KW-0804">Transcription</keyword>
<feature type="compositionally biased region" description="Basic and acidic residues" evidence="13">
    <location>
        <begin position="378"/>
        <end position="394"/>
    </location>
</feature>
<feature type="region of interest" description="Disordered" evidence="13">
    <location>
        <begin position="129"/>
        <end position="158"/>
    </location>
</feature>
<proteinExistence type="inferred from homology"/>
<dbReference type="FunFam" id="3.30.160.60:FF:000688">
    <property type="entry name" value="zinc finger protein 197 isoform X1"/>
    <property type="match status" value="1"/>
</dbReference>
<feature type="domain" description="C2H2-type" evidence="14">
    <location>
        <begin position="191"/>
        <end position="218"/>
    </location>
</feature>
<evidence type="ECO:0000256" key="5">
    <source>
        <dbReference type="ARBA" id="ARBA00022737"/>
    </source>
</evidence>
<feature type="compositionally biased region" description="Basic and acidic residues" evidence="13">
    <location>
        <begin position="85"/>
        <end position="95"/>
    </location>
</feature>
<evidence type="ECO:0000256" key="12">
    <source>
        <dbReference type="PROSITE-ProRule" id="PRU00042"/>
    </source>
</evidence>
<dbReference type="SUPFAM" id="SSF57667">
    <property type="entry name" value="beta-beta-alpha zinc fingers"/>
    <property type="match status" value="5"/>
</dbReference>
<evidence type="ECO:0000256" key="13">
    <source>
        <dbReference type="SAM" id="MobiDB-lite"/>
    </source>
</evidence>
<dbReference type="Proteomes" id="UP000261600">
    <property type="component" value="Unplaced"/>
</dbReference>
<dbReference type="FunFam" id="3.30.160.60:FF:001370">
    <property type="entry name" value="Zinc finger protein"/>
    <property type="match status" value="1"/>
</dbReference>
<dbReference type="FunFam" id="3.30.160.60:FF:000016">
    <property type="entry name" value="zinc finger protein 37 homolog"/>
    <property type="match status" value="1"/>
</dbReference>
<keyword evidence="9" id="KW-0238">DNA-binding</keyword>
<protein>
    <recommendedName>
        <fullName evidence="14">C2H2-type domain-containing protein</fullName>
    </recommendedName>
</protein>
<feature type="domain" description="C2H2-type" evidence="14">
    <location>
        <begin position="247"/>
        <end position="274"/>
    </location>
</feature>
<comment type="subcellular location">
    <subcellularLocation>
        <location evidence="2">Nucleus</location>
    </subcellularLocation>
</comment>
<dbReference type="Pfam" id="PF00096">
    <property type="entry name" value="zf-C2H2"/>
    <property type="match status" value="7"/>
</dbReference>
<evidence type="ECO:0000256" key="9">
    <source>
        <dbReference type="ARBA" id="ARBA00023125"/>
    </source>
</evidence>
<dbReference type="PANTHER" id="PTHR23235">
    <property type="entry name" value="KRUEPPEL-LIKE TRANSCRIPTION FACTOR"/>
    <property type="match status" value="1"/>
</dbReference>
<evidence type="ECO:0000256" key="3">
    <source>
        <dbReference type="ARBA" id="ARBA00006991"/>
    </source>
</evidence>
<keyword evidence="7" id="KW-0862">Zinc</keyword>
<dbReference type="GO" id="GO:0000981">
    <property type="term" value="F:DNA-binding transcription factor activity, RNA polymerase II-specific"/>
    <property type="evidence" value="ECO:0007669"/>
    <property type="project" value="TreeGrafter"/>
</dbReference>
<name>A0A3Q3QFD9_MONAL</name>
<dbReference type="SMART" id="SM00614">
    <property type="entry name" value="ZnF_BED"/>
    <property type="match status" value="3"/>
</dbReference>
<dbReference type="AlphaFoldDB" id="A0A3Q3QFD9"/>
<dbReference type="GO" id="GO:0005634">
    <property type="term" value="C:nucleus"/>
    <property type="evidence" value="ECO:0007669"/>
    <property type="project" value="UniProtKB-SubCell"/>
</dbReference>
<dbReference type="FunFam" id="3.30.160.60:FF:001270">
    <property type="entry name" value="zinc finger protein 583 isoform X1"/>
    <property type="match status" value="1"/>
</dbReference>
<evidence type="ECO:0000313" key="16">
    <source>
        <dbReference type="Proteomes" id="UP000261600"/>
    </source>
</evidence>
<feature type="domain" description="C2H2-type" evidence="14">
    <location>
        <begin position="275"/>
        <end position="302"/>
    </location>
</feature>
<keyword evidence="5" id="KW-0677">Repeat</keyword>
<dbReference type="FunFam" id="3.30.160.60:FF:000478">
    <property type="entry name" value="Zinc finger protein 133"/>
    <property type="match status" value="1"/>
</dbReference>
<dbReference type="InterPro" id="IPR036236">
    <property type="entry name" value="Znf_C2H2_sf"/>
</dbReference>
<dbReference type="SMART" id="SM00355">
    <property type="entry name" value="ZnF_C2H2"/>
    <property type="match status" value="8"/>
</dbReference>
<dbReference type="PANTHER" id="PTHR23235:SF178">
    <property type="entry name" value="C2H2-TYPE DOMAIN-CONTAINING PROTEIN-RELATED"/>
    <property type="match status" value="1"/>
</dbReference>
<feature type="domain" description="C2H2-type" evidence="14">
    <location>
        <begin position="163"/>
        <end position="190"/>
    </location>
</feature>
<comment type="similarity">
    <text evidence="3">Belongs to the krueppel C2H2-type zinc-finger protein family.</text>
</comment>
<feature type="domain" description="C2H2-type" evidence="14">
    <location>
        <begin position="358"/>
        <end position="385"/>
    </location>
</feature>
<keyword evidence="6 12" id="KW-0863">Zinc-finger</keyword>
<dbReference type="Gene3D" id="3.30.160.60">
    <property type="entry name" value="Classic Zinc Finger"/>
    <property type="match status" value="8"/>
</dbReference>
<evidence type="ECO:0000313" key="15">
    <source>
        <dbReference type="Ensembl" id="ENSMALP00000011501.1"/>
    </source>
</evidence>
<dbReference type="PROSITE" id="PS50157">
    <property type="entry name" value="ZINC_FINGER_C2H2_2"/>
    <property type="match status" value="8"/>
</dbReference>
<feature type="region of interest" description="Disordered" evidence="13">
    <location>
        <begin position="60"/>
        <end position="96"/>
    </location>
</feature>
<comment type="function">
    <text evidence="1">May be involved in transcriptional regulation.</text>
</comment>
<keyword evidence="4" id="KW-0479">Metal-binding</keyword>
<dbReference type="PROSITE" id="PS00028">
    <property type="entry name" value="ZINC_FINGER_C2H2_1"/>
    <property type="match status" value="7"/>
</dbReference>
<dbReference type="InterPro" id="IPR013087">
    <property type="entry name" value="Znf_C2H2_type"/>
</dbReference>
<reference evidence="15" key="1">
    <citation type="submission" date="2025-08" db="UniProtKB">
        <authorList>
            <consortium name="Ensembl"/>
        </authorList>
    </citation>
    <scope>IDENTIFICATION</scope>
</reference>
<dbReference type="FunFam" id="3.30.160.60:FF:000097">
    <property type="entry name" value="Zinc finger protein"/>
    <property type="match status" value="1"/>
</dbReference>
<keyword evidence="8" id="KW-0805">Transcription regulation</keyword>
<feature type="domain" description="C2H2-type" evidence="14">
    <location>
        <begin position="331"/>
        <end position="357"/>
    </location>
</feature>
<sequence>MHQCENDDTYYRLYNTLFFSLTTSVTCSLCPFVPPELPQQHVCKEEEVLADQQLWNQDRNSNLDQEDPEPPQIKEEQEELCSSQEGEHLGLKQETDPFMLTPAYKGRDHSEAEPTSDQQLLSHSFYQRGNHHVDSGSTNHSSNVDNSPMSQTDSDPTTGNKHFICDTCGKEFKRKSIFNQHFRIHTGEKPHLCNTCGKGFRNISHLTDHLRIHTGERPFICKTCGKEFKRKSILNQHFRIHTGEKPYSCETCGKSFGRSSTLIIHKRIHTGEKPHLCNTCGKGFKQRSELINHLRIHTGERPFSCKTCGKSFTFSSTLWVHMKIHTGEKLHLCNTCGKGFSQSSHLVHKKVHTDEKPYACKTCGKGFRKRSELTAHLRTHNGEKPSWDEGEAKHVPVPTASVSADDPGTDDGS</sequence>
<evidence type="ECO:0000256" key="10">
    <source>
        <dbReference type="ARBA" id="ARBA00023163"/>
    </source>
</evidence>
<feature type="domain" description="C2H2-type" evidence="14">
    <location>
        <begin position="303"/>
        <end position="330"/>
    </location>
</feature>
<evidence type="ECO:0000256" key="7">
    <source>
        <dbReference type="ARBA" id="ARBA00022833"/>
    </source>
</evidence>
<evidence type="ECO:0000256" key="6">
    <source>
        <dbReference type="ARBA" id="ARBA00022771"/>
    </source>
</evidence>
<keyword evidence="11" id="KW-0539">Nucleus</keyword>
<dbReference type="Ensembl" id="ENSMALT00000011746.1">
    <property type="protein sequence ID" value="ENSMALP00000011501.1"/>
    <property type="gene ID" value="ENSMALG00000007812.1"/>
</dbReference>
<keyword evidence="16" id="KW-1185">Reference proteome</keyword>
<evidence type="ECO:0000256" key="1">
    <source>
        <dbReference type="ARBA" id="ARBA00003767"/>
    </source>
</evidence>
<evidence type="ECO:0000259" key="14">
    <source>
        <dbReference type="PROSITE" id="PS50157"/>
    </source>
</evidence>
<dbReference type="GO" id="GO:0008270">
    <property type="term" value="F:zinc ion binding"/>
    <property type="evidence" value="ECO:0007669"/>
    <property type="project" value="UniProtKB-KW"/>
</dbReference>